<evidence type="ECO:0000313" key="2">
    <source>
        <dbReference type="Proteomes" id="UP000276776"/>
    </source>
</evidence>
<dbReference type="EMBL" id="UYYF01000241">
    <property type="protein sequence ID" value="VDM97260.1"/>
    <property type="molecule type" value="Genomic_DNA"/>
</dbReference>
<dbReference type="Proteomes" id="UP000276776">
    <property type="component" value="Unassembled WGS sequence"/>
</dbReference>
<keyword evidence="2" id="KW-1185">Reference proteome</keyword>
<evidence type="ECO:0000313" key="1">
    <source>
        <dbReference type="EMBL" id="VDM97260.1"/>
    </source>
</evidence>
<dbReference type="WBParaSite" id="TCLT_0000168701-mRNA-1">
    <property type="protein sequence ID" value="TCLT_0000168701-mRNA-1"/>
    <property type="gene ID" value="TCLT_0000168701"/>
</dbReference>
<reference evidence="1 2" key="2">
    <citation type="submission" date="2018-11" db="EMBL/GenBank/DDBJ databases">
        <authorList>
            <consortium name="Pathogen Informatics"/>
        </authorList>
    </citation>
    <scope>NUCLEOTIDE SEQUENCE [LARGE SCALE GENOMIC DNA]</scope>
</reference>
<evidence type="ECO:0000313" key="3">
    <source>
        <dbReference type="WBParaSite" id="TCLT_0000168701-mRNA-1"/>
    </source>
</evidence>
<dbReference type="AlphaFoldDB" id="A0A0N5CND1"/>
<reference evidence="3" key="1">
    <citation type="submission" date="2017-02" db="UniProtKB">
        <authorList>
            <consortium name="WormBaseParasite"/>
        </authorList>
    </citation>
    <scope>IDENTIFICATION</scope>
</reference>
<gene>
    <name evidence="1" type="ORF">TCLT_LOCUS1688</name>
</gene>
<proteinExistence type="predicted"/>
<protein>
    <submittedName>
        <fullName evidence="3">Chromo domain-containing protein</fullName>
    </submittedName>
</protein>
<accession>A0A0N5CND1</accession>
<organism evidence="3">
    <name type="scientific">Thelazia callipaeda</name>
    <name type="common">Oriental eyeworm</name>
    <name type="synonym">Parasitic nematode</name>
    <dbReference type="NCBI Taxonomy" id="103827"/>
    <lineage>
        <taxon>Eukaryota</taxon>
        <taxon>Metazoa</taxon>
        <taxon>Ecdysozoa</taxon>
        <taxon>Nematoda</taxon>
        <taxon>Chromadorea</taxon>
        <taxon>Rhabditida</taxon>
        <taxon>Spirurina</taxon>
        <taxon>Spiruromorpha</taxon>
        <taxon>Thelazioidea</taxon>
        <taxon>Thelaziidae</taxon>
        <taxon>Thelazia</taxon>
    </lineage>
</organism>
<name>A0A0N5CND1_THECL</name>
<sequence>MSRAQHLIKRLTTAPLKLGRWNISVASRRLSALRAFLPPSSSDIPLWDMPLLTRPVKARLMVEMHGAAYSASLSLVKKLASITKLKHHASAHFFLKWKAQYSTVHEWAASGDIKQNVYFY</sequence>